<dbReference type="OrthoDB" id="6516566at2759"/>
<dbReference type="WBParaSite" id="ECPE_0000232501-mRNA-1">
    <property type="protein sequence ID" value="ECPE_0000232501-mRNA-1"/>
    <property type="gene ID" value="ECPE_0000232501"/>
</dbReference>
<dbReference type="SMART" id="SM00454">
    <property type="entry name" value="SAM"/>
    <property type="match status" value="2"/>
</dbReference>
<evidence type="ECO:0000256" key="2">
    <source>
        <dbReference type="ARBA" id="ARBA00023054"/>
    </source>
</evidence>
<organism evidence="6">
    <name type="scientific">Echinostoma caproni</name>
    <dbReference type="NCBI Taxonomy" id="27848"/>
    <lineage>
        <taxon>Eukaryota</taxon>
        <taxon>Metazoa</taxon>
        <taxon>Spiralia</taxon>
        <taxon>Lophotrochozoa</taxon>
        <taxon>Platyhelminthes</taxon>
        <taxon>Trematoda</taxon>
        <taxon>Digenea</taxon>
        <taxon>Plagiorchiida</taxon>
        <taxon>Echinostomata</taxon>
        <taxon>Echinostomatoidea</taxon>
        <taxon>Echinostomatidae</taxon>
        <taxon>Echinostoma</taxon>
    </lineage>
</organism>
<dbReference type="PROSITE" id="PS50105">
    <property type="entry name" value="SAM_DOMAIN"/>
    <property type="match status" value="1"/>
</dbReference>
<evidence type="ECO:0000313" key="4">
    <source>
        <dbReference type="EMBL" id="VDP66108.1"/>
    </source>
</evidence>
<dbReference type="AlphaFoldDB" id="A0A183A5U0"/>
<dbReference type="PANTHER" id="PTHR12587">
    <property type="entry name" value="LAR INTERACTING PROTEIN LIP -RELATED PROTEIN"/>
    <property type="match status" value="1"/>
</dbReference>
<dbReference type="EMBL" id="UZAN01039543">
    <property type="protein sequence ID" value="VDP66108.1"/>
    <property type="molecule type" value="Genomic_DNA"/>
</dbReference>
<dbReference type="InterPro" id="IPR029515">
    <property type="entry name" value="Liprin"/>
</dbReference>
<dbReference type="Pfam" id="PF07647">
    <property type="entry name" value="SAM_2"/>
    <property type="match status" value="1"/>
</dbReference>
<dbReference type="PANTHER" id="PTHR12587:SF14">
    <property type="entry name" value="AT31531P"/>
    <property type="match status" value="1"/>
</dbReference>
<evidence type="ECO:0000313" key="5">
    <source>
        <dbReference type="Proteomes" id="UP000272942"/>
    </source>
</evidence>
<accession>A0A183A5U0</accession>
<name>A0A183A5U0_9TREM</name>
<evidence type="ECO:0000313" key="6">
    <source>
        <dbReference type="WBParaSite" id="ECPE_0000232501-mRNA-1"/>
    </source>
</evidence>
<protein>
    <submittedName>
        <fullName evidence="6">SAM domain-containing protein</fullName>
    </submittedName>
</protein>
<dbReference type="GO" id="GO:0048786">
    <property type="term" value="C:presynaptic active zone"/>
    <property type="evidence" value="ECO:0007669"/>
    <property type="project" value="TreeGrafter"/>
</dbReference>
<keyword evidence="5" id="KW-1185">Reference proteome</keyword>
<dbReference type="InterPro" id="IPR013761">
    <property type="entry name" value="SAM/pointed_sf"/>
</dbReference>
<gene>
    <name evidence="4" type="ORF">ECPE_LOCUS2325</name>
</gene>
<reference evidence="4 5" key="2">
    <citation type="submission" date="2018-11" db="EMBL/GenBank/DDBJ databases">
        <authorList>
            <consortium name="Pathogen Informatics"/>
        </authorList>
    </citation>
    <scope>NUCLEOTIDE SEQUENCE [LARGE SCALE GENOMIC DNA]</scope>
    <source>
        <strain evidence="4 5">Egypt</strain>
    </source>
</reference>
<proteinExistence type="predicted"/>
<dbReference type="GO" id="GO:0007528">
    <property type="term" value="P:neuromuscular junction development"/>
    <property type="evidence" value="ECO:0007669"/>
    <property type="project" value="TreeGrafter"/>
</dbReference>
<evidence type="ECO:0000259" key="3">
    <source>
        <dbReference type="PROSITE" id="PS50105"/>
    </source>
</evidence>
<feature type="domain" description="SAM" evidence="3">
    <location>
        <begin position="15"/>
        <end position="73"/>
    </location>
</feature>
<dbReference type="Gene3D" id="1.10.150.50">
    <property type="entry name" value="Transcription Factor, Ets-1"/>
    <property type="match status" value="2"/>
</dbReference>
<evidence type="ECO:0000256" key="1">
    <source>
        <dbReference type="ARBA" id="ARBA00022737"/>
    </source>
</evidence>
<dbReference type="Proteomes" id="UP000272942">
    <property type="component" value="Unassembled WGS sequence"/>
</dbReference>
<keyword evidence="1" id="KW-0677">Repeat</keyword>
<reference evidence="6" key="1">
    <citation type="submission" date="2016-06" db="UniProtKB">
        <authorList>
            <consortium name="WormBaseParasite"/>
        </authorList>
    </citation>
    <scope>IDENTIFICATION</scope>
</reference>
<dbReference type="Pfam" id="PF00536">
    <property type="entry name" value="SAM_1"/>
    <property type="match status" value="1"/>
</dbReference>
<dbReference type="SUPFAM" id="SSF47769">
    <property type="entry name" value="SAM/Pointed domain"/>
    <property type="match status" value="2"/>
</dbReference>
<dbReference type="InterPro" id="IPR001660">
    <property type="entry name" value="SAM"/>
</dbReference>
<keyword evidence="2" id="KW-0175">Coiled coil</keyword>
<sequence>MSELIAAPTFYGFLVAAWLDDLGLTAYTAAFDAAAVDLLVLNHLTIDDLITLKMTSELHFLSLRRGLQMLRRMKYDISHICRGPGSVEEVIWSSVNGGKQEHDTQKETNTKCDALNVDTAKETHSNSSLVVEAAGDTSNTPARSNSRSSLVRSKRFPLHVCYWSQYRVMAWLHQIELPEYAPELCGSGVHGALMVLEDRFTPDLLASILHIPSTKTLVRRHLANKFMELVGEHIWDRKQALSITAKGHFPVGVTNIKVDSELHYIKLLRLLPPDHLEIHQINNIVGKPQPWILLSLRYSSVLEIY</sequence>